<name>A0A0S1AVR4_9GAMM</name>
<dbReference type="OrthoDB" id="5738400at2"/>
<protein>
    <submittedName>
        <fullName evidence="1">Replicative DNA helicase</fullName>
    </submittedName>
</protein>
<evidence type="ECO:0000313" key="2">
    <source>
        <dbReference type="Proteomes" id="UP000061010"/>
    </source>
</evidence>
<accession>A0A0S1AVR4</accession>
<proteinExistence type="predicted"/>
<keyword evidence="1" id="KW-0347">Helicase</keyword>
<reference evidence="1 2" key="1">
    <citation type="journal article" date="2015" name="Genome Announc.">
        <title>Complete Genome Sequencing of Stenotrophomonas acidaminiphila ZAC14D2_NAIMI4_2, a Multidrug-Resistant Strain Isolated from Sediments of a Polluted River in Mexico, Uncovers New Antibiotic Resistance Genes and a Novel Class-II Lasso Peptide Biosynthesis Gene Cluster.</title>
        <authorList>
            <person name="Vinuesa P."/>
            <person name="Ochoa-Sanchez L.E."/>
        </authorList>
    </citation>
    <scope>NUCLEOTIDE SEQUENCE [LARGE SCALE GENOMIC DNA]</scope>
    <source>
        <strain evidence="1 2">ZAC14D2_NAIMI4_2</strain>
    </source>
</reference>
<dbReference type="EMBL" id="CP012900">
    <property type="protein sequence ID" value="ALJ26866.1"/>
    <property type="molecule type" value="Genomic_DNA"/>
</dbReference>
<gene>
    <name evidence="1" type="ORF">AOT14_04140</name>
</gene>
<organism evidence="1 2">
    <name type="scientific">Stenotrophomonas acidaminiphila</name>
    <dbReference type="NCBI Taxonomy" id="128780"/>
    <lineage>
        <taxon>Bacteria</taxon>
        <taxon>Pseudomonadati</taxon>
        <taxon>Pseudomonadota</taxon>
        <taxon>Gammaproteobacteria</taxon>
        <taxon>Lysobacterales</taxon>
        <taxon>Lysobacteraceae</taxon>
        <taxon>Stenotrophomonas</taxon>
    </lineage>
</organism>
<dbReference type="Proteomes" id="UP000061010">
    <property type="component" value="Chromosome"/>
</dbReference>
<keyword evidence="1" id="KW-0547">Nucleotide-binding</keyword>
<dbReference type="PATRIC" id="fig|128780.6.peg.422"/>
<evidence type="ECO:0000313" key="1">
    <source>
        <dbReference type="EMBL" id="ALJ26866.1"/>
    </source>
</evidence>
<dbReference type="AlphaFoldDB" id="A0A0S1AVR4"/>
<dbReference type="GO" id="GO:0004386">
    <property type="term" value="F:helicase activity"/>
    <property type="evidence" value="ECO:0007669"/>
    <property type="project" value="UniProtKB-KW"/>
</dbReference>
<keyword evidence="2" id="KW-1185">Reference proteome</keyword>
<keyword evidence="1" id="KW-0378">Hydrolase</keyword>
<sequence length="145" mass="15582">MNIPADIHARVVELTDRIIDAGQSGAADAAEAGYDELRRYCESLAAAGRDHPFLWETLADFTGDDRPAIALYLRALPLATAAGAAGYAASICLALAERHSNLDELDAARDYALQADAFARTTDDLPLRREISQFLLDHSPAADTP</sequence>
<dbReference type="KEGG" id="sacz:AOT14_04140"/>
<keyword evidence="1" id="KW-0067">ATP-binding</keyword>